<dbReference type="PROSITE" id="PS51831">
    <property type="entry name" value="HD"/>
    <property type="match status" value="1"/>
</dbReference>
<gene>
    <name evidence="2" type="ORF">UU56_C0017G0018</name>
</gene>
<evidence type="ECO:0000313" key="2">
    <source>
        <dbReference type="EMBL" id="KKS03683.1"/>
    </source>
</evidence>
<dbReference type="SMART" id="SM00471">
    <property type="entry name" value="HDc"/>
    <property type="match status" value="1"/>
</dbReference>
<dbReference type="Gene3D" id="1.10.3210.10">
    <property type="entry name" value="Hypothetical protein af1432"/>
    <property type="match status" value="1"/>
</dbReference>
<proteinExistence type="predicted"/>
<dbReference type="InterPro" id="IPR006674">
    <property type="entry name" value="HD_domain"/>
</dbReference>
<dbReference type="InterPro" id="IPR003607">
    <property type="entry name" value="HD/PDEase_dom"/>
</dbReference>
<evidence type="ECO:0000259" key="1">
    <source>
        <dbReference type="PROSITE" id="PS51831"/>
    </source>
</evidence>
<dbReference type="AlphaFoldDB" id="A0A0G0YTE1"/>
<dbReference type="Pfam" id="PF01966">
    <property type="entry name" value="HD"/>
    <property type="match status" value="1"/>
</dbReference>
<dbReference type="CDD" id="cd00077">
    <property type="entry name" value="HDc"/>
    <property type="match status" value="1"/>
</dbReference>
<organism evidence="2">
    <name type="scientific">Candidatus Curtissbacteria bacterium GW2011_GWA2_41_24</name>
    <dbReference type="NCBI Taxonomy" id="1618411"/>
    <lineage>
        <taxon>Bacteria</taxon>
        <taxon>Candidatus Curtissiibacteriota</taxon>
    </lineage>
</organism>
<protein>
    <recommendedName>
        <fullName evidence="1">HD domain-containing protein</fullName>
    </recommendedName>
</protein>
<accession>A0A0G0YTE1</accession>
<reference evidence="2" key="1">
    <citation type="journal article" date="2015" name="Nature">
        <title>rRNA introns, odd ribosomes, and small enigmatic genomes across a large radiation of phyla.</title>
        <authorList>
            <person name="Brown C.T."/>
            <person name="Hug L.A."/>
            <person name="Thomas B.C."/>
            <person name="Sharon I."/>
            <person name="Castelle C.J."/>
            <person name="Singh A."/>
            <person name="Wilkins M.J."/>
            <person name="Williams K.H."/>
            <person name="Banfield J.F."/>
        </authorList>
    </citation>
    <scope>NUCLEOTIDE SEQUENCE [LARGE SCALE GENOMIC DNA]</scope>
</reference>
<dbReference type="SUPFAM" id="SSF109604">
    <property type="entry name" value="HD-domain/PDEase-like"/>
    <property type="match status" value="1"/>
</dbReference>
<sequence>MRIEAPRAYWQDWKPDPQLKPEQGDILIRVSLPYSDIHWLNQVKFADAAEALKSGKIKPYQYLSERWTTTDDNGNELPGNITGEIYWAIYANLPLSRLNYIGQLGLLFHSTKDQIYEFSKGTDFSHTRLSHSLTTAKVGEGMAICLGLPEQEKNQLVVAALMHDIAMPPFGDATIELDAEALSEEVAISRLLRRYDLKALERFGVQKRQILATIRGQGILGKLLDLADKISYTACDVDHYIGDPYTIDIPNVLDVLTEPIAALVRADPNWADLYKDIRLTSTGKPYFNNIQRLSIFLELRAKMHDALYLNPRCRGLDLLYRLLLAPLYSRHPQPTKPLNSRNLLYLTDDELARIVSQAWGLSHDIHHISHTLDVAPNYAQVDDETEIDHMDEQLRNRGEFVLAAEEIRSFNTGTDIPVLNQQTGKAQPYFQVQPEHASYLEQIAQGCHKFVVYYWPNLLDAEFSNEAKLRPIFEKIIGDLRQHSKGKIPLFR</sequence>
<name>A0A0G0YTE1_9BACT</name>
<feature type="domain" description="HD" evidence="1">
    <location>
        <begin position="128"/>
        <end position="233"/>
    </location>
</feature>
<dbReference type="Proteomes" id="UP000034493">
    <property type="component" value="Unassembled WGS sequence"/>
</dbReference>
<dbReference type="EMBL" id="LCBC01000017">
    <property type="protein sequence ID" value="KKS03683.1"/>
    <property type="molecule type" value="Genomic_DNA"/>
</dbReference>
<comment type="caution">
    <text evidence="2">The sequence shown here is derived from an EMBL/GenBank/DDBJ whole genome shotgun (WGS) entry which is preliminary data.</text>
</comment>